<evidence type="ECO:0000256" key="2">
    <source>
        <dbReference type="ARBA" id="ARBA00004123"/>
    </source>
</evidence>
<dbReference type="SUPFAM" id="SSF52047">
    <property type="entry name" value="RNI-like"/>
    <property type="match status" value="1"/>
</dbReference>
<evidence type="ECO:0000256" key="9">
    <source>
        <dbReference type="ARBA" id="ARBA00022964"/>
    </source>
</evidence>
<dbReference type="CDD" id="cd21783">
    <property type="entry name" value="CTD_Jhd1-like"/>
    <property type="match status" value="1"/>
</dbReference>
<keyword evidence="9" id="KW-0223">Dioxygenase</keyword>
<dbReference type="CDD" id="cd22122">
    <property type="entry name" value="F-box_JHDM"/>
    <property type="match status" value="1"/>
</dbReference>
<proteinExistence type="inferred from homology"/>
<evidence type="ECO:0000256" key="7">
    <source>
        <dbReference type="ARBA" id="ARBA00022833"/>
    </source>
</evidence>
<evidence type="ECO:0000256" key="11">
    <source>
        <dbReference type="ARBA" id="ARBA00023004"/>
    </source>
</evidence>
<keyword evidence="11" id="KW-0408">Iron</keyword>
<dbReference type="FunFam" id="2.60.120.650:FF:000005">
    <property type="entry name" value="lysine-specific demethylase 2A isoform X1"/>
    <property type="match status" value="1"/>
</dbReference>
<dbReference type="EC" id="1.14.11.27" evidence="4"/>
<evidence type="ECO:0000256" key="16">
    <source>
        <dbReference type="SAM" id="MobiDB-lite"/>
    </source>
</evidence>
<keyword evidence="14" id="KW-0539">Nucleus</keyword>
<evidence type="ECO:0000256" key="13">
    <source>
        <dbReference type="ARBA" id="ARBA00023163"/>
    </source>
</evidence>
<dbReference type="GO" id="GO:0140680">
    <property type="term" value="F:histone H3K36me/H3K36me2 demethylase activity"/>
    <property type="evidence" value="ECO:0007669"/>
    <property type="project" value="UniProtKB-EC"/>
</dbReference>
<dbReference type="InterPro" id="IPR003347">
    <property type="entry name" value="JmjC_dom"/>
</dbReference>
<evidence type="ECO:0000256" key="10">
    <source>
        <dbReference type="ARBA" id="ARBA00023002"/>
    </source>
</evidence>
<dbReference type="Pfam" id="PF02373">
    <property type="entry name" value="JmjC"/>
    <property type="match status" value="1"/>
</dbReference>
<comment type="cofactor">
    <cofactor evidence="1">
        <name>Fe(2+)</name>
        <dbReference type="ChEBI" id="CHEBI:29033"/>
    </cofactor>
</comment>
<dbReference type="EMBL" id="CAKKLH010000303">
    <property type="protein sequence ID" value="CAH0110419.1"/>
    <property type="molecule type" value="Genomic_DNA"/>
</dbReference>
<keyword evidence="10" id="KW-0560">Oxidoreductase</keyword>
<keyword evidence="6" id="KW-0863">Zinc-finger</keyword>
<evidence type="ECO:0000256" key="3">
    <source>
        <dbReference type="ARBA" id="ARBA00008037"/>
    </source>
</evidence>
<evidence type="ECO:0000256" key="8">
    <source>
        <dbReference type="ARBA" id="ARBA00022853"/>
    </source>
</evidence>
<evidence type="ECO:0000256" key="15">
    <source>
        <dbReference type="ARBA" id="ARBA00047915"/>
    </source>
</evidence>
<keyword evidence="8" id="KW-0156">Chromatin regulator</keyword>
<comment type="subcellular location">
    <subcellularLocation>
        <location evidence="2">Nucleus</location>
    </subcellularLocation>
</comment>
<evidence type="ECO:0000259" key="17">
    <source>
        <dbReference type="PROSITE" id="PS51184"/>
    </source>
</evidence>
<keyword evidence="12" id="KW-0805">Transcription regulation</keyword>
<reference evidence="18" key="1">
    <citation type="submission" date="2021-11" db="EMBL/GenBank/DDBJ databases">
        <authorList>
            <person name="Schell T."/>
        </authorList>
    </citation>
    <scope>NUCLEOTIDE SEQUENCE</scope>
    <source>
        <strain evidence="18">M5</strain>
    </source>
</reference>
<dbReference type="SUPFAM" id="SSF51197">
    <property type="entry name" value="Clavaminate synthase-like"/>
    <property type="match status" value="1"/>
</dbReference>
<protein>
    <recommendedName>
        <fullName evidence="4">[histone H3]-dimethyl-L-lysine(36) demethylase</fullName>
        <ecNumber evidence="4">1.14.11.27</ecNumber>
    </recommendedName>
</protein>
<dbReference type="SMART" id="SM00256">
    <property type="entry name" value="FBOX"/>
    <property type="match status" value="1"/>
</dbReference>
<keyword evidence="13" id="KW-0804">Transcription</keyword>
<dbReference type="SMART" id="SM00558">
    <property type="entry name" value="JmjC"/>
    <property type="match status" value="1"/>
</dbReference>
<dbReference type="PANTHER" id="PTHR23123">
    <property type="entry name" value="PHD/F-BOX CONTAINING PROTEIN"/>
    <property type="match status" value="1"/>
</dbReference>
<keyword evidence="19" id="KW-1185">Reference proteome</keyword>
<feature type="compositionally biased region" description="Basic residues" evidence="16">
    <location>
        <begin position="13"/>
        <end position="34"/>
    </location>
</feature>
<dbReference type="GO" id="GO:0005634">
    <property type="term" value="C:nucleus"/>
    <property type="evidence" value="ECO:0007669"/>
    <property type="project" value="UniProtKB-SubCell"/>
</dbReference>
<gene>
    <name evidence="18" type="ORF">DGAL_LOCUS13986</name>
</gene>
<dbReference type="AlphaFoldDB" id="A0A8J2S0K2"/>
<sequence length="872" mass="99207">MSEVEDNVLPHSAAKRGRKNNRRRGRTSQRKRGGRSQNTDLEDDDDLDLELAFSSLPSFSLDVKLTTDKFDNFLVKEMQGKDFTMEYIQKNGFSMPLLFKDKIGLNMKVPKSDFSVGDVRQCVGSRRMVDVMEVATQRNLEMTMKEWQLYYENPNKDRLLNVISLEFSHTKLEHMVHPPSTVSLLDWVEVMWPRALKMLQKESTNSMDDMWYPKVQKYCLMSVAGCYTDFHIDFGGTSVWYHIIRGSKVFWLIPPTERNLQLYEQWTLSGKQSDIFFGDLVEKCGRVRLEAGNTFLIPSGWIHAVYTPTDSLVFGGNFLHSFAIENQLRIAQLEDSTRVPAKFRFPFYTEMLWYVLERYVYTLLGKDHLDFSQLQQEPTAVEKCTPSQGPHVHLTASELHGLRAIVLYLHSLAPTRKNVPDLLVNPVALIQDVRTLVEQHRKDQTHLAISGVPVVRVQQPANSRNKRPLPASFNTASIKIEHSASSTSRSSVLQTAPSCSSSQVSVIVKREVVENKVEQVIPKIEVVSPILIKKEEPEEESSEVLESQMKFSSSKMESPFPHLRDQLRQQQLQMAKKDRQPVVASARPSTISHIDNQTQRRKASGILLGQLSDKLELILRPELLIPVFQYLSVGELLVCMRVCRSWNRYSIDSSLWKLMDLSHRQLTPIMLAGIIRRQPRCLVMDWSSFSHQQCAWLMDRLPHLTALSIQGCNSGVLAALKLPSVSPAAYSRALQPKLTVLDLSWVSGLNDILIERAILSSSSHRLSNLKQLALAGSQLTDQSLVAFTSSFPALDHLCLAYCLQFTLHGLRAMLMTNNFGQLTRVDLMGCTQLLSFDYPTFKEEVCLNNPRLCLPDDITSDSQPIHRCLRLS</sequence>
<dbReference type="Gene3D" id="1.20.58.1360">
    <property type="match status" value="1"/>
</dbReference>
<comment type="catalytic activity">
    <reaction evidence="15">
        <text>N(6),N(6)-dimethyl-L-lysyl(36)-[histone H3] + 2 2-oxoglutarate + 2 O2 = L-lysyl(36)-[histone H3] + 2 formaldehyde + 2 succinate + 2 CO2</text>
        <dbReference type="Rhea" id="RHEA:42032"/>
        <dbReference type="Rhea" id="RHEA-COMP:9785"/>
        <dbReference type="Rhea" id="RHEA-COMP:9787"/>
        <dbReference type="ChEBI" id="CHEBI:15379"/>
        <dbReference type="ChEBI" id="CHEBI:16526"/>
        <dbReference type="ChEBI" id="CHEBI:16810"/>
        <dbReference type="ChEBI" id="CHEBI:16842"/>
        <dbReference type="ChEBI" id="CHEBI:29969"/>
        <dbReference type="ChEBI" id="CHEBI:30031"/>
        <dbReference type="ChEBI" id="CHEBI:61976"/>
        <dbReference type="EC" id="1.14.11.27"/>
    </reaction>
</comment>
<dbReference type="OrthoDB" id="5876800at2759"/>
<dbReference type="PROSITE" id="PS51184">
    <property type="entry name" value="JMJC"/>
    <property type="match status" value="1"/>
</dbReference>
<organism evidence="18 19">
    <name type="scientific">Daphnia galeata</name>
    <dbReference type="NCBI Taxonomy" id="27404"/>
    <lineage>
        <taxon>Eukaryota</taxon>
        <taxon>Metazoa</taxon>
        <taxon>Ecdysozoa</taxon>
        <taxon>Arthropoda</taxon>
        <taxon>Crustacea</taxon>
        <taxon>Branchiopoda</taxon>
        <taxon>Diplostraca</taxon>
        <taxon>Cladocera</taxon>
        <taxon>Anomopoda</taxon>
        <taxon>Daphniidae</taxon>
        <taxon>Daphnia</taxon>
    </lineage>
</organism>
<dbReference type="InterPro" id="IPR050690">
    <property type="entry name" value="JHDM1_Histone_Demethylase"/>
</dbReference>
<evidence type="ECO:0000256" key="14">
    <source>
        <dbReference type="ARBA" id="ARBA00023242"/>
    </source>
</evidence>
<evidence type="ECO:0000256" key="4">
    <source>
        <dbReference type="ARBA" id="ARBA00013246"/>
    </source>
</evidence>
<dbReference type="Pfam" id="PF12937">
    <property type="entry name" value="F-box-like"/>
    <property type="match status" value="1"/>
</dbReference>
<evidence type="ECO:0000313" key="19">
    <source>
        <dbReference type="Proteomes" id="UP000789390"/>
    </source>
</evidence>
<dbReference type="Proteomes" id="UP000789390">
    <property type="component" value="Unassembled WGS sequence"/>
</dbReference>
<evidence type="ECO:0000256" key="1">
    <source>
        <dbReference type="ARBA" id="ARBA00001954"/>
    </source>
</evidence>
<dbReference type="Gene3D" id="3.80.10.10">
    <property type="entry name" value="Ribonuclease Inhibitor"/>
    <property type="match status" value="1"/>
</dbReference>
<dbReference type="InterPro" id="IPR001810">
    <property type="entry name" value="F-box_dom"/>
</dbReference>
<dbReference type="Gene3D" id="2.60.120.650">
    <property type="entry name" value="Cupin"/>
    <property type="match status" value="1"/>
</dbReference>
<evidence type="ECO:0000256" key="12">
    <source>
        <dbReference type="ARBA" id="ARBA00023015"/>
    </source>
</evidence>
<name>A0A8J2S0K2_9CRUS</name>
<keyword evidence="5" id="KW-0479">Metal-binding</keyword>
<feature type="domain" description="JmjC" evidence="17">
    <location>
        <begin position="167"/>
        <end position="335"/>
    </location>
</feature>
<evidence type="ECO:0000313" key="18">
    <source>
        <dbReference type="EMBL" id="CAH0110419.1"/>
    </source>
</evidence>
<dbReference type="GO" id="GO:0008270">
    <property type="term" value="F:zinc ion binding"/>
    <property type="evidence" value="ECO:0007669"/>
    <property type="project" value="UniProtKB-KW"/>
</dbReference>
<comment type="similarity">
    <text evidence="3">Belongs to the JHDM1 histone demethylase family.</text>
</comment>
<feature type="region of interest" description="Disordered" evidence="16">
    <location>
        <begin position="1"/>
        <end position="42"/>
    </location>
</feature>
<comment type="caution">
    <text evidence="18">The sequence shown here is derived from an EMBL/GenBank/DDBJ whole genome shotgun (WGS) entry which is preliminary data.</text>
</comment>
<evidence type="ECO:0000256" key="6">
    <source>
        <dbReference type="ARBA" id="ARBA00022771"/>
    </source>
</evidence>
<dbReference type="InterPro" id="IPR032675">
    <property type="entry name" value="LRR_dom_sf"/>
</dbReference>
<keyword evidence="7" id="KW-0862">Zinc</keyword>
<evidence type="ECO:0000256" key="5">
    <source>
        <dbReference type="ARBA" id="ARBA00022723"/>
    </source>
</evidence>
<accession>A0A8J2S0K2</accession>